<reference evidence="2 3" key="1">
    <citation type="submission" date="2015-10" db="EMBL/GenBank/DDBJ databases">
        <title>Draft genome sequence of Streptomyces griseoruber DSM 40281, type strain for the species Streptomyces griseoruber.</title>
        <authorList>
            <person name="Ruckert C."/>
            <person name="Winkler A."/>
            <person name="Kalinowski J."/>
            <person name="Kampfer P."/>
            <person name="Glaeser S."/>
        </authorList>
    </citation>
    <scope>NUCLEOTIDE SEQUENCE [LARGE SCALE GENOMIC DNA]</scope>
    <source>
        <strain evidence="2 3">DSM 40281</strain>
    </source>
</reference>
<dbReference type="EMBL" id="LMWW01000040">
    <property type="protein sequence ID" value="KUN80802.1"/>
    <property type="molecule type" value="Genomic_DNA"/>
</dbReference>
<name>A0A101SV74_9ACTN</name>
<comment type="caution">
    <text evidence="2">The sequence shown here is derived from an EMBL/GenBank/DDBJ whole genome shotgun (WGS) entry which is preliminary data.</text>
</comment>
<sequence length="169" mass="17318">MKKWTPITWCGPVVAMPSLMTGRDEVLEARTASSRATIRSSSVKSPAFTFSSSVAASTTRSRSASSPRSGVTRSRSRAASRSVAVSFPRRTPRSSEAVIRARPAAAAAGLTSWTTTSSPQRAVAGAGRQDQVGVRDAHAGAGDDGCAPSSTTAAAGTAVKAPRGDLLEV</sequence>
<evidence type="ECO:0000256" key="1">
    <source>
        <dbReference type="SAM" id="MobiDB-lite"/>
    </source>
</evidence>
<protein>
    <submittedName>
        <fullName evidence="2">Uncharacterized protein</fullName>
    </submittedName>
</protein>
<organism evidence="2 3">
    <name type="scientific">Streptomyces griseoruber</name>
    <dbReference type="NCBI Taxonomy" id="1943"/>
    <lineage>
        <taxon>Bacteria</taxon>
        <taxon>Bacillati</taxon>
        <taxon>Actinomycetota</taxon>
        <taxon>Actinomycetes</taxon>
        <taxon>Kitasatosporales</taxon>
        <taxon>Streptomycetaceae</taxon>
        <taxon>Streptomyces</taxon>
    </lineage>
</organism>
<feature type="compositionally biased region" description="Low complexity" evidence="1">
    <location>
        <begin position="31"/>
        <end position="89"/>
    </location>
</feature>
<dbReference type="AlphaFoldDB" id="A0A101SV74"/>
<accession>A0A101SV74</accession>
<feature type="region of interest" description="Disordered" evidence="1">
    <location>
        <begin position="31"/>
        <end position="169"/>
    </location>
</feature>
<dbReference type="Proteomes" id="UP000052982">
    <property type="component" value="Unassembled WGS sequence"/>
</dbReference>
<evidence type="ECO:0000313" key="2">
    <source>
        <dbReference type="EMBL" id="KUN80802.1"/>
    </source>
</evidence>
<gene>
    <name evidence="2" type="ORF">AQJ64_24780</name>
</gene>
<feature type="compositionally biased region" description="Polar residues" evidence="1">
    <location>
        <begin position="111"/>
        <end position="120"/>
    </location>
</feature>
<evidence type="ECO:0000313" key="3">
    <source>
        <dbReference type="Proteomes" id="UP000052982"/>
    </source>
</evidence>
<feature type="compositionally biased region" description="Low complexity" evidence="1">
    <location>
        <begin position="144"/>
        <end position="161"/>
    </location>
</feature>
<keyword evidence="3" id="KW-1185">Reference proteome</keyword>
<proteinExistence type="predicted"/>